<dbReference type="SUPFAM" id="SSF50494">
    <property type="entry name" value="Trypsin-like serine proteases"/>
    <property type="match status" value="1"/>
</dbReference>
<protein>
    <submittedName>
        <fullName evidence="3">Peptidase S1 domain-containing protein</fullName>
    </submittedName>
</protein>
<gene>
    <name evidence="1" type="ORF">HNAJ_LOCUS6456</name>
</gene>
<reference evidence="3" key="1">
    <citation type="submission" date="2017-02" db="UniProtKB">
        <authorList>
            <consortium name="WormBaseParasite"/>
        </authorList>
    </citation>
    <scope>IDENTIFICATION</scope>
</reference>
<dbReference type="STRING" id="102285.A0A0R3THB9"/>
<evidence type="ECO:0000313" key="1">
    <source>
        <dbReference type="EMBL" id="VDO02316.1"/>
    </source>
</evidence>
<dbReference type="OrthoDB" id="6281300at2759"/>
<reference evidence="1 2" key="2">
    <citation type="submission" date="2018-11" db="EMBL/GenBank/DDBJ databases">
        <authorList>
            <consortium name="Pathogen Informatics"/>
        </authorList>
    </citation>
    <scope>NUCLEOTIDE SEQUENCE [LARGE SCALE GENOMIC DNA]</scope>
</reference>
<dbReference type="EMBL" id="UZAE01007087">
    <property type="protein sequence ID" value="VDO02316.1"/>
    <property type="molecule type" value="Genomic_DNA"/>
</dbReference>
<sequence length="145" mass="16222">MSGVNQLKPGMMRDQRSCDKISSICLPDQRLKLPEGHKCYAAGWGATAPDSRPLAIPSALMQFFTSILPPTKQCGLGQSSSNRRCKSAKQPLKLLEVELPLVSLQQCRRSFPNLRDWVHVCAGARGKVFIIYLFISNGRRFDSYH</sequence>
<proteinExistence type="predicted"/>
<dbReference type="InterPro" id="IPR009003">
    <property type="entry name" value="Peptidase_S1_PA"/>
</dbReference>
<evidence type="ECO:0000313" key="3">
    <source>
        <dbReference type="WBParaSite" id="HNAJ_0000646001-mRNA-1"/>
    </source>
</evidence>
<dbReference type="InterPro" id="IPR043504">
    <property type="entry name" value="Peptidase_S1_PA_chymotrypsin"/>
</dbReference>
<organism evidence="3">
    <name type="scientific">Rodentolepis nana</name>
    <name type="common">Dwarf tapeworm</name>
    <name type="synonym">Hymenolepis nana</name>
    <dbReference type="NCBI Taxonomy" id="102285"/>
    <lineage>
        <taxon>Eukaryota</taxon>
        <taxon>Metazoa</taxon>
        <taxon>Spiralia</taxon>
        <taxon>Lophotrochozoa</taxon>
        <taxon>Platyhelminthes</taxon>
        <taxon>Cestoda</taxon>
        <taxon>Eucestoda</taxon>
        <taxon>Cyclophyllidea</taxon>
        <taxon>Hymenolepididae</taxon>
        <taxon>Rodentolepis</taxon>
    </lineage>
</organism>
<name>A0A0R3THB9_RODNA</name>
<dbReference type="Gene3D" id="2.40.10.10">
    <property type="entry name" value="Trypsin-like serine proteases"/>
    <property type="match status" value="1"/>
</dbReference>
<dbReference type="AlphaFoldDB" id="A0A0R3THB9"/>
<accession>A0A0R3THB9</accession>
<keyword evidence="2" id="KW-1185">Reference proteome</keyword>
<dbReference type="WBParaSite" id="HNAJ_0000646001-mRNA-1">
    <property type="protein sequence ID" value="HNAJ_0000646001-mRNA-1"/>
    <property type="gene ID" value="HNAJ_0000646001"/>
</dbReference>
<evidence type="ECO:0000313" key="2">
    <source>
        <dbReference type="Proteomes" id="UP000278807"/>
    </source>
</evidence>
<dbReference type="Proteomes" id="UP000278807">
    <property type="component" value="Unassembled WGS sequence"/>
</dbReference>